<feature type="region of interest" description="Disordered" evidence="1">
    <location>
        <begin position="602"/>
        <end position="634"/>
    </location>
</feature>
<dbReference type="InterPro" id="IPR036420">
    <property type="entry name" value="BRCT_dom_sf"/>
</dbReference>
<protein>
    <recommendedName>
        <fullName evidence="2">BRCT domain-containing protein</fullName>
    </recommendedName>
</protein>
<dbReference type="EMBL" id="ML976979">
    <property type="protein sequence ID" value="KAF1962294.1"/>
    <property type="molecule type" value="Genomic_DNA"/>
</dbReference>
<evidence type="ECO:0000256" key="1">
    <source>
        <dbReference type="SAM" id="MobiDB-lite"/>
    </source>
</evidence>
<feature type="compositionally biased region" description="Pro residues" evidence="1">
    <location>
        <begin position="269"/>
        <end position="281"/>
    </location>
</feature>
<evidence type="ECO:0000259" key="2">
    <source>
        <dbReference type="PROSITE" id="PS50172"/>
    </source>
</evidence>
<dbReference type="InterPro" id="IPR001357">
    <property type="entry name" value="BRCT_dom"/>
</dbReference>
<reference evidence="3" key="1">
    <citation type="journal article" date="2020" name="Stud. Mycol.">
        <title>101 Dothideomycetes genomes: a test case for predicting lifestyles and emergence of pathogens.</title>
        <authorList>
            <person name="Haridas S."/>
            <person name="Albert R."/>
            <person name="Binder M."/>
            <person name="Bloem J."/>
            <person name="Labutti K."/>
            <person name="Salamov A."/>
            <person name="Andreopoulos B."/>
            <person name="Baker S."/>
            <person name="Barry K."/>
            <person name="Bills G."/>
            <person name="Bluhm B."/>
            <person name="Cannon C."/>
            <person name="Castanera R."/>
            <person name="Culley D."/>
            <person name="Daum C."/>
            <person name="Ezra D."/>
            <person name="Gonzalez J."/>
            <person name="Henrissat B."/>
            <person name="Kuo A."/>
            <person name="Liang C."/>
            <person name="Lipzen A."/>
            <person name="Lutzoni F."/>
            <person name="Magnuson J."/>
            <person name="Mondo S."/>
            <person name="Nolan M."/>
            <person name="Ohm R."/>
            <person name="Pangilinan J."/>
            <person name="Park H.-J."/>
            <person name="Ramirez L."/>
            <person name="Alfaro M."/>
            <person name="Sun H."/>
            <person name="Tritt A."/>
            <person name="Yoshinaga Y."/>
            <person name="Zwiers L.-H."/>
            <person name="Turgeon B."/>
            <person name="Goodwin S."/>
            <person name="Spatafora J."/>
            <person name="Crous P."/>
            <person name="Grigoriev I."/>
        </authorList>
    </citation>
    <scope>NUCLEOTIDE SEQUENCE</scope>
    <source>
        <strain evidence="3">CBS 675.92</strain>
    </source>
</reference>
<feature type="compositionally biased region" description="Low complexity" evidence="1">
    <location>
        <begin position="731"/>
        <end position="751"/>
    </location>
</feature>
<feature type="region of interest" description="Disordered" evidence="1">
    <location>
        <begin position="160"/>
        <end position="179"/>
    </location>
</feature>
<feature type="compositionally biased region" description="Polar residues" evidence="1">
    <location>
        <begin position="677"/>
        <end position="694"/>
    </location>
</feature>
<dbReference type="PANTHER" id="PTHR47667">
    <property type="entry name" value="REGULATOR OF TY1 TRANSPOSITION PROTEIN 107"/>
    <property type="match status" value="1"/>
</dbReference>
<evidence type="ECO:0000313" key="3">
    <source>
        <dbReference type="EMBL" id="KAF1962294.1"/>
    </source>
</evidence>
<feature type="region of interest" description="Disordered" evidence="1">
    <location>
        <begin position="653"/>
        <end position="758"/>
    </location>
</feature>
<name>A0A6A5UC79_9PLEO</name>
<feature type="domain" description="BRCT" evidence="2">
    <location>
        <begin position="8"/>
        <end position="98"/>
    </location>
</feature>
<sequence>MGRGIGCLKNLVITAAGEVGPGKGNEKIKKWINANGGIWVPKVSERVTHLIASKDAWKRSAEAVKQAQKLGNIWIISYEWLEDSLTRKRKLPEKKYTWEVLRYQRRVSKTMKRMGPPSDTMKFKAGCAKALEDTGSGTSLRPSKSTFFVPALDDIRKRREAREVEEREEREAKRAAAAENMVTGVTKNAALDALRQAMARGVSKTSSQGTSKLARKAESEVIPAPASSPKDSLAPTPQPMEDEDEDDVQDTHNEPNDEPDNEPSSPSLRPSPQPQRSPSNPPRISSSSHSLPHPHSQPPKLCSNANTNPSQPPTPAKKPSLLDLYHIYTDLTGFAYDLLLLRTNPCLNNFARYDLRLYESHTKPHVYCTFVRYVPPGGGKSGISSAANIRVNGVENGGANGNDFSAAMEACLQSLDTQRNQSQNPTTTTTTMTSTWTHQPASTPSSSSTAEAEAEAARLTSLITRTPPTPSTIHKTLICPENSSFSTALLAFRHAFRDLTLLTWEERSDDPLNPSSNPTGTSTQRLRAQQYSVEPFIWRNRPLKGQCIGFMPAINSATVDASYTRNRFNLPGLDSALGTDGSIGSALHREVEAARRAEEEAREAAVRKAKDAAKAEREREKRERPNFNRPLFNGVNGPPSWEAWGGYWTPEGSPGGARASMSPGASGNGRARWSPYGASTSTPARTQSPVQGTGNAFRPSYGAAYSTHSAFTRQSHSPSHSRTQSQHLFRPGNSHPNPNTNTNGNGNTTSTALSRAIGPLRPAVFTDLSTRRNKYSSRSSWFGGDGA</sequence>
<gene>
    <name evidence="3" type="ORF">CC80DRAFT_531217</name>
</gene>
<feature type="compositionally biased region" description="Low complexity" evidence="1">
    <location>
        <begin position="282"/>
        <end position="294"/>
    </location>
</feature>
<keyword evidence="4" id="KW-1185">Reference proteome</keyword>
<accession>A0A6A5UC79</accession>
<feature type="compositionally biased region" description="Basic and acidic residues" evidence="1">
    <location>
        <begin position="160"/>
        <end position="176"/>
    </location>
</feature>
<proteinExistence type="predicted"/>
<feature type="region of interest" description="Disordered" evidence="1">
    <location>
        <begin position="507"/>
        <end position="526"/>
    </location>
</feature>
<dbReference type="Pfam" id="PF00533">
    <property type="entry name" value="BRCT"/>
    <property type="match status" value="1"/>
</dbReference>
<feature type="region of interest" description="Disordered" evidence="1">
    <location>
        <begin position="416"/>
        <end position="456"/>
    </location>
</feature>
<dbReference type="AlphaFoldDB" id="A0A6A5UC79"/>
<feature type="compositionally biased region" description="Low complexity" evidence="1">
    <location>
        <begin position="426"/>
        <end position="451"/>
    </location>
</feature>
<feature type="compositionally biased region" description="Polar residues" evidence="1">
    <location>
        <begin position="706"/>
        <end position="727"/>
    </location>
</feature>
<feature type="compositionally biased region" description="Polar residues" evidence="1">
    <location>
        <begin position="513"/>
        <end position="526"/>
    </location>
</feature>
<dbReference type="InterPro" id="IPR053036">
    <property type="entry name" value="CellCycle_DNARepair_Reg"/>
</dbReference>
<feature type="compositionally biased region" description="Basic and acidic residues" evidence="1">
    <location>
        <begin position="602"/>
        <end position="626"/>
    </location>
</feature>
<dbReference type="SMART" id="SM00292">
    <property type="entry name" value="BRCT"/>
    <property type="match status" value="1"/>
</dbReference>
<feature type="compositionally biased region" description="Polar residues" evidence="1">
    <location>
        <begin position="416"/>
        <end position="425"/>
    </location>
</feature>
<dbReference type="OrthoDB" id="342264at2759"/>
<feature type="region of interest" description="Disordered" evidence="1">
    <location>
        <begin position="201"/>
        <end position="318"/>
    </location>
</feature>
<dbReference type="PANTHER" id="PTHR47667:SF1">
    <property type="entry name" value="REGULATOR OF TY1 TRANSPOSITION PROTEIN 107"/>
    <property type="match status" value="1"/>
</dbReference>
<dbReference type="PROSITE" id="PS50172">
    <property type="entry name" value="BRCT"/>
    <property type="match status" value="1"/>
</dbReference>
<organism evidence="3 4">
    <name type="scientific">Byssothecium circinans</name>
    <dbReference type="NCBI Taxonomy" id="147558"/>
    <lineage>
        <taxon>Eukaryota</taxon>
        <taxon>Fungi</taxon>
        <taxon>Dikarya</taxon>
        <taxon>Ascomycota</taxon>
        <taxon>Pezizomycotina</taxon>
        <taxon>Dothideomycetes</taxon>
        <taxon>Pleosporomycetidae</taxon>
        <taxon>Pleosporales</taxon>
        <taxon>Massarineae</taxon>
        <taxon>Massarinaceae</taxon>
        <taxon>Byssothecium</taxon>
    </lineage>
</organism>
<dbReference type="Proteomes" id="UP000800035">
    <property type="component" value="Unassembled WGS sequence"/>
</dbReference>
<dbReference type="SUPFAM" id="SSF52113">
    <property type="entry name" value="BRCT domain"/>
    <property type="match status" value="1"/>
</dbReference>
<dbReference type="Gene3D" id="3.40.50.10190">
    <property type="entry name" value="BRCT domain"/>
    <property type="match status" value="1"/>
</dbReference>
<evidence type="ECO:0000313" key="4">
    <source>
        <dbReference type="Proteomes" id="UP000800035"/>
    </source>
</evidence>
<dbReference type="CDD" id="cd00027">
    <property type="entry name" value="BRCT"/>
    <property type="match status" value="1"/>
</dbReference>